<dbReference type="EMBL" id="QGKY02000164">
    <property type="protein sequence ID" value="KAF2595479.1"/>
    <property type="molecule type" value="Genomic_DNA"/>
</dbReference>
<protein>
    <submittedName>
        <fullName evidence="1">Uncharacterized protein</fullName>
    </submittedName>
</protein>
<organism evidence="1">
    <name type="scientific">Brassica cretica</name>
    <name type="common">Mustard</name>
    <dbReference type="NCBI Taxonomy" id="69181"/>
    <lineage>
        <taxon>Eukaryota</taxon>
        <taxon>Viridiplantae</taxon>
        <taxon>Streptophyta</taxon>
        <taxon>Embryophyta</taxon>
        <taxon>Tracheophyta</taxon>
        <taxon>Spermatophyta</taxon>
        <taxon>Magnoliopsida</taxon>
        <taxon>eudicotyledons</taxon>
        <taxon>Gunneridae</taxon>
        <taxon>Pentapetalae</taxon>
        <taxon>rosids</taxon>
        <taxon>malvids</taxon>
        <taxon>Brassicales</taxon>
        <taxon>Brassicaceae</taxon>
        <taxon>Brassiceae</taxon>
        <taxon>Brassica</taxon>
    </lineage>
</organism>
<dbReference type="AlphaFoldDB" id="A0A8S9KM74"/>
<gene>
    <name evidence="1" type="ORF">F2Q70_00043955</name>
</gene>
<evidence type="ECO:0000313" key="1">
    <source>
        <dbReference type="EMBL" id="KAF2595479.1"/>
    </source>
</evidence>
<name>A0A8S9KM74_BRACR</name>
<sequence>MVRRKFVGKFRRNTDDFTVNRNVVGNSSEGSSSVSFLHPDLVSFPDSPKLGLFPHLLNPVEFCLEICRHLFLSYNFMSELFSLFGQN</sequence>
<proteinExistence type="predicted"/>
<comment type="caution">
    <text evidence="1">The sequence shown here is derived from an EMBL/GenBank/DDBJ whole genome shotgun (WGS) entry which is preliminary data.</text>
</comment>
<reference evidence="1" key="1">
    <citation type="submission" date="2019-12" db="EMBL/GenBank/DDBJ databases">
        <title>Genome sequencing and annotation of Brassica cretica.</title>
        <authorList>
            <person name="Studholme D.J."/>
            <person name="Sarris P.F."/>
        </authorList>
    </citation>
    <scope>NUCLEOTIDE SEQUENCE</scope>
    <source>
        <strain evidence="1">PFS-102/07</strain>
        <tissue evidence="1">Leaf</tissue>
    </source>
</reference>
<accession>A0A8S9KM74</accession>